<dbReference type="InterPro" id="IPR029016">
    <property type="entry name" value="GAF-like_dom_sf"/>
</dbReference>
<dbReference type="Gene3D" id="3.30.70.270">
    <property type="match status" value="1"/>
</dbReference>
<comment type="caution">
    <text evidence="4">The sequence shown here is derived from an EMBL/GenBank/DDBJ whole genome shotgun (WGS) entry which is preliminary data.</text>
</comment>
<dbReference type="SUPFAM" id="SSF55073">
    <property type="entry name" value="Nucleotide cyclase"/>
    <property type="match status" value="1"/>
</dbReference>
<accession>A0ABR8IWY3</accession>
<keyword evidence="5" id="KW-1185">Reference proteome</keyword>
<dbReference type="InterPro" id="IPR043128">
    <property type="entry name" value="Rev_trsase/Diguanyl_cyclase"/>
</dbReference>
<dbReference type="SUPFAM" id="SSF55781">
    <property type="entry name" value="GAF domain-like"/>
    <property type="match status" value="1"/>
</dbReference>
<dbReference type="SUPFAM" id="SSF52540">
    <property type="entry name" value="P-loop containing nucleoside triphosphate hydrolases"/>
    <property type="match status" value="1"/>
</dbReference>
<dbReference type="SMART" id="SM00267">
    <property type="entry name" value="GGDEF"/>
    <property type="match status" value="1"/>
</dbReference>
<dbReference type="PANTHER" id="PTHR43642:SF1">
    <property type="entry name" value="HYBRID SIGNAL TRANSDUCTION HISTIDINE KINASE G"/>
    <property type="match status" value="1"/>
</dbReference>
<dbReference type="Pfam" id="PF13191">
    <property type="entry name" value="AAA_16"/>
    <property type="match status" value="1"/>
</dbReference>
<feature type="domain" description="Protein kinase" evidence="2">
    <location>
        <begin position="7"/>
        <end position="270"/>
    </location>
</feature>
<sequence length="1695" mass="190653">MLNLTGFKVNTQIYESANSLVYRAIRESDNQPVILKVLKQDYPTPQELVRYRTEYQITQSFNLPGVPKVYDLQKYQNTLVMILEDFGGESLRIWMQQHKFTIKEFLKIGIATTEILGQIHANNIIHKDINPANIVLNRETVELKIIDFGISTQLTRETTIIKNINLLEGTLAYISPEQTGRMNRDLDYRTDFYSLGATFYELLTNQLPFTRKDILELVHCHLAKQPNSPSQINPEIPQVISNIVMKLMGKTAEERYQNALGIKADLEKCLEQFENSGIISNFEIGKQDISDKFQIPQKLYGREAQIEILLKAFDSASTTSREMILIAGYSGIGKSALVQEIYQPITQKRGYFISGKFDQYQQNIPYIAVVNAFKELVQQLLTESTEKLQIWQTKILEAVGINGRVIIDVIPELELIIGNQPAVLKLGAIETQNRFNFVFQNFIRVFTNLEHPLAIFLDDLQWADSASLKLIQLLMETTDPGLFLIGAYRDNELSLTHSLMLTIEKILQTGAIVKEISILSLDLPIITEFLADALNCSEMRVSSLAELVLVKTGGNPFFMREFVKSLYTECLLEFDSQTLSWKWDLAKIKAQGFTDNVVELMADKIQKLPADTQHLLNLAACIGNQFDLKTLSVSAGKSLAATVDILQIAVAESLVTPLGSREEVALAIILTDYPLPEYKFIHDRIQQAAYSLMSESERINIHYQMGKLLLQEFSPEVIAEKIFVVVNHLNYGVGLITEKIEKDELAKLNLIACRKARASTAYQVAREYGLMGLNLLGSDAWQRQYEITLTLHEISAELASVCGDFEQMNYWVDEVIHHARTPLEKVGVYIVKIHARVAQNQPLEAISIGQLILKQLKVEFPDIPCDQDIQEGIEKINNLIGNRSIEELFYLPSMVDTEKLAIMQVAGSISPPCCIVNSPLFPLVVFLQVSLSIQYGNSPTSAFSYAFYGTCLNIFLQDITTGDSFSRLAYRIASETDGKNVRSETFAVIGFFLQHRKSHLRLMLPINQAGYQEGLETGKLDYVGYNGHGICLNSFWCGQPLMELEKQIWGYRQQLLEFNLLNTASYCSILWETILVLVGNPDQIEISFQKAAAEEKLVSQSLASNDLYRVFAFYLYRAMLRFLVGDIAQASVDAIRARQYIAGVLSEIIEAGLYFYDSLIALATVSKLEVELEVEWQARVEKNQTNLQFWAEHAPMNYLHKWQLVEAEKYRVLGQKVEAMELYDQAIAGAKEHQYIQEEALANELAAKFYLNWGKENIARVYMVEARYCYLHWGATTKIKQLETEYAKLCQSLGSEGYSRGLTSCTTSNSESSNSSGAALDLATVMKSSVAIASEIVLENLLQTLMKIMLENAGAQVGYLLLHKPTASGELGQFSITACSCANAITCSLPKPIDAIPADMTLPESVLNYVARTRYNVVLNNAAMEGNFVRDSYIQSVKPLSVLCYPLLNQGKLVGIVYLENNVTTGAFTADRIELLQLLSGQAAIAIINAQLYAEKAEYTRTLEEKVAERTAELQLVNQELLRIASSDGLTKIANRRRFDEYLADEWQRHLQEQQPLALILTDIDFFKRYNDYYGHQGGDECLIQVAQIIAKVPQRPRDLVARYGGEEFAAILPYTNTEGALMLAESIINAIAFLAIPHPNSEVSPYLTLSLGVASLIPTPETSVENLINNADKALYKAKKEGRNRAIEHIADCR</sequence>
<dbReference type="PROSITE" id="PS50887">
    <property type="entry name" value="GGDEF"/>
    <property type="match status" value="1"/>
</dbReference>
<dbReference type="InterPro" id="IPR011009">
    <property type="entry name" value="Kinase-like_dom_sf"/>
</dbReference>
<dbReference type="InterPro" id="IPR041664">
    <property type="entry name" value="AAA_16"/>
</dbReference>
<dbReference type="Pfam" id="PF01590">
    <property type="entry name" value="GAF"/>
    <property type="match status" value="1"/>
</dbReference>
<dbReference type="Gene3D" id="1.10.510.10">
    <property type="entry name" value="Transferase(Phosphotransferase) domain 1"/>
    <property type="match status" value="1"/>
</dbReference>
<dbReference type="PROSITE" id="PS50011">
    <property type="entry name" value="PROTEIN_KINASE_DOM"/>
    <property type="match status" value="1"/>
</dbReference>
<dbReference type="InterPro" id="IPR053159">
    <property type="entry name" value="Hybrid_Histidine_Kinase"/>
</dbReference>
<dbReference type="Proteomes" id="UP000660381">
    <property type="component" value="Unassembled WGS sequence"/>
</dbReference>
<dbReference type="InterPro" id="IPR027417">
    <property type="entry name" value="P-loop_NTPase"/>
</dbReference>
<gene>
    <name evidence="4" type="ORF">H6G68_02210</name>
</gene>
<dbReference type="InterPro" id="IPR003018">
    <property type="entry name" value="GAF"/>
</dbReference>
<evidence type="ECO:0000259" key="3">
    <source>
        <dbReference type="PROSITE" id="PS50887"/>
    </source>
</evidence>
<dbReference type="SMART" id="SM00220">
    <property type="entry name" value="S_TKc"/>
    <property type="match status" value="1"/>
</dbReference>
<feature type="domain" description="GGDEF" evidence="3">
    <location>
        <begin position="1555"/>
        <end position="1692"/>
    </location>
</feature>
<evidence type="ECO:0000256" key="1">
    <source>
        <dbReference type="ARBA" id="ARBA00004167"/>
    </source>
</evidence>
<evidence type="ECO:0000259" key="2">
    <source>
        <dbReference type="PROSITE" id="PS50011"/>
    </source>
</evidence>
<dbReference type="InterPro" id="IPR000719">
    <property type="entry name" value="Prot_kinase_dom"/>
</dbReference>
<reference evidence="4 5" key="1">
    <citation type="journal article" date="2020" name="ISME J.">
        <title>Comparative genomics reveals insights into cyanobacterial evolution and habitat adaptation.</title>
        <authorList>
            <person name="Chen M.Y."/>
            <person name="Teng W.K."/>
            <person name="Zhao L."/>
            <person name="Hu C.X."/>
            <person name="Zhou Y.K."/>
            <person name="Han B.P."/>
            <person name="Song L.R."/>
            <person name="Shu W.S."/>
        </authorList>
    </citation>
    <scope>NUCLEOTIDE SEQUENCE [LARGE SCALE GENOMIC DNA]</scope>
    <source>
        <strain evidence="4 5">FACHB-362</strain>
    </source>
</reference>
<dbReference type="EMBL" id="JACJTQ010000002">
    <property type="protein sequence ID" value="MBD2690576.1"/>
    <property type="molecule type" value="Genomic_DNA"/>
</dbReference>
<dbReference type="PANTHER" id="PTHR43642">
    <property type="entry name" value="HYBRID SIGNAL TRANSDUCTION HISTIDINE KINASE G"/>
    <property type="match status" value="1"/>
</dbReference>
<dbReference type="InterPro" id="IPR000160">
    <property type="entry name" value="GGDEF_dom"/>
</dbReference>
<dbReference type="Gene3D" id="3.30.200.20">
    <property type="entry name" value="Phosphorylase Kinase, domain 1"/>
    <property type="match status" value="1"/>
</dbReference>
<dbReference type="InterPro" id="IPR029787">
    <property type="entry name" value="Nucleotide_cyclase"/>
</dbReference>
<evidence type="ECO:0000313" key="5">
    <source>
        <dbReference type="Proteomes" id="UP000660381"/>
    </source>
</evidence>
<protein>
    <submittedName>
        <fullName evidence="4">Diguanylate cyclase</fullName>
    </submittedName>
</protein>
<dbReference type="Pfam" id="PF00069">
    <property type="entry name" value="Pkinase"/>
    <property type="match status" value="1"/>
</dbReference>
<dbReference type="SMART" id="SM00065">
    <property type="entry name" value="GAF"/>
    <property type="match status" value="1"/>
</dbReference>
<proteinExistence type="predicted"/>
<dbReference type="Pfam" id="PF00990">
    <property type="entry name" value="GGDEF"/>
    <property type="match status" value="1"/>
</dbReference>
<evidence type="ECO:0000313" key="4">
    <source>
        <dbReference type="EMBL" id="MBD2690576.1"/>
    </source>
</evidence>
<dbReference type="Gene3D" id="3.40.50.300">
    <property type="entry name" value="P-loop containing nucleotide triphosphate hydrolases"/>
    <property type="match status" value="1"/>
</dbReference>
<dbReference type="NCBIfam" id="TIGR00254">
    <property type="entry name" value="GGDEF"/>
    <property type="match status" value="1"/>
</dbReference>
<organism evidence="4 5">
    <name type="scientific">Anabaena catenula FACHB-362</name>
    <dbReference type="NCBI Taxonomy" id="2692877"/>
    <lineage>
        <taxon>Bacteria</taxon>
        <taxon>Bacillati</taxon>
        <taxon>Cyanobacteriota</taxon>
        <taxon>Cyanophyceae</taxon>
        <taxon>Nostocales</taxon>
        <taxon>Nostocaceae</taxon>
        <taxon>Anabaena</taxon>
    </lineage>
</organism>
<dbReference type="SUPFAM" id="SSF56112">
    <property type="entry name" value="Protein kinase-like (PK-like)"/>
    <property type="match status" value="1"/>
</dbReference>
<dbReference type="RefSeq" id="WP_190905152.1">
    <property type="nucleotide sequence ID" value="NZ_JACJTQ010000002.1"/>
</dbReference>
<dbReference type="CDD" id="cd01949">
    <property type="entry name" value="GGDEF"/>
    <property type="match status" value="1"/>
</dbReference>
<dbReference type="Gene3D" id="3.30.450.40">
    <property type="match status" value="1"/>
</dbReference>
<dbReference type="CDD" id="cd14014">
    <property type="entry name" value="STKc_PknB_like"/>
    <property type="match status" value="1"/>
</dbReference>
<name>A0ABR8IWY3_9NOST</name>
<comment type="subcellular location">
    <subcellularLocation>
        <location evidence="1">Membrane</location>
        <topology evidence="1">Single-pass membrane protein</topology>
    </subcellularLocation>
</comment>